<comment type="similarity">
    <text evidence="2">Belongs to the PPR family. PCMP-E subfamily.</text>
</comment>
<dbReference type="FunFam" id="1.25.40.10:FF:000396">
    <property type="entry name" value="Pentatricopeptide repeat-containing protein At2g36730"/>
    <property type="match status" value="1"/>
</dbReference>
<dbReference type="Gramene" id="ESQ32893">
    <property type="protein sequence ID" value="ESQ32893"/>
    <property type="gene ID" value="EUTSA_v10005512mg"/>
</dbReference>
<keyword evidence="1" id="KW-0677">Repeat</keyword>
<accession>V4KZK0</accession>
<dbReference type="Pfam" id="PF13041">
    <property type="entry name" value="PPR_2"/>
    <property type="match status" value="3"/>
</dbReference>
<organism evidence="4 5">
    <name type="scientific">Eutrema salsugineum</name>
    <name type="common">Saltwater cress</name>
    <name type="synonym">Sisymbrium salsugineum</name>
    <dbReference type="NCBI Taxonomy" id="72664"/>
    <lineage>
        <taxon>Eukaryota</taxon>
        <taxon>Viridiplantae</taxon>
        <taxon>Streptophyta</taxon>
        <taxon>Embryophyta</taxon>
        <taxon>Tracheophyta</taxon>
        <taxon>Spermatophyta</taxon>
        <taxon>Magnoliopsida</taxon>
        <taxon>eudicotyledons</taxon>
        <taxon>Gunneridae</taxon>
        <taxon>Pentapetalae</taxon>
        <taxon>rosids</taxon>
        <taxon>malvids</taxon>
        <taxon>Brassicales</taxon>
        <taxon>Brassicaceae</taxon>
        <taxon>Eutremeae</taxon>
        <taxon>Eutrema</taxon>
    </lineage>
</organism>
<dbReference type="GO" id="GO:0005739">
    <property type="term" value="C:mitochondrion"/>
    <property type="evidence" value="ECO:0007669"/>
    <property type="project" value="TreeGrafter"/>
</dbReference>
<feature type="repeat" description="PPR" evidence="3">
    <location>
        <begin position="372"/>
        <end position="406"/>
    </location>
</feature>
<gene>
    <name evidence="4" type="ORF">EUTSA_v10005512mg</name>
</gene>
<evidence type="ECO:0000313" key="5">
    <source>
        <dbReference type="Proteomes" id="UP000030689"/>
    </source>
</evidence>
<feature type="repeat" description="PPR" evidence="3">
    <location>
        <begin position="269"/>
        <end position="303"/>
    </location>
</feature>
<evidence type="ECO:0000256" key="1">
    <source>
        <dbReference type="ARBA" id="ARBA00022737"/>
    </source>
</evidence>
<dbReference type="FunFam" id="1.25.40.10:FF:000158">
    <property type="entry name" value="pentatricopeptide repeat-containing protein At2g33680"/>
    <property type="match status" value="1"/>
</dbReference>
<dbReference type="eggNOG" id="KOG4197">
    <property type="taxonomic scope" value="Eukaryota"/>
</dbReference>
<dbReference type="OrthoDB" id="1929236at2759"/>
<dbReference type="FunFam" id="1.25.40.10:FF:000205">
    <property type="entry name" value="Pentatricopeptide repeat-containing protein, mitochondrial"/>
    <property type="match status" value="1"/>
</dbReference>
<dbReference type="PROSITE" id="PS51375">
    <property type="entry name" value="PPR"/>
    <property type="match status" value="6"/>
</dbReference>
<dbReference type="GO" id="GO:0099402">
    <property type="term" value="P:plant organ development"/>
    <property type="evidence" value="ECO:0007669"/>
    <property type="project" value="UniProtKB-ARBA"/>
</dbReference>
<dbReference type="KEGG" id="eus:EUTSA_v10005512mg"/>
<dbReference type="PANTHER" id="PTHR24015:SF1752">
    <property type="entry name" value="OS08G0375800 PROTEIN"/>
    <property type="match status" value="1"/>
</dbReference>
<name>V4KZK0_EUTSA</name>
<dbReference type="Proteomes" id="UP000030689">
    <property type="component" value="Unassembled WGS sequence"/>
</dbReference>
<feature type="repeat" description="PPR" evidence="3">
    <location>
        <begin position="34"/>
        <end position="64"/>
    </location>
</feature>
<dbReference type="GO" id="GO:0009451">
    <property type="term" value="P:RNA modification"/>
    <property type="evidence" value="ECO:0007669"/>
    <property type="project" value="InterPro"/>
</dbReference>
<sequence length="706" mass="79213">MKPLLFSLLESSIFSFQKLSTTHCCTIKCGYMADVYVSNRILDSYTKLGFLSHAHKLFDEMPERDSVSWNTMISGYTSCVRLESAWRLFTSMRRSGCKGDGYSLSRLLKGVAFAKRLDLGQQLHSLVLKGSYECNLYVGSSLVDMYAKCERVEDAFEAFQEISEPNSVSWNALIAGFVRLRDIKTAFWLLGSMEMEGTVRLDDGTFAPLLTLLDDPMFYSLSGQAHAKVLKLGLEQEITVRNALITSYADCGSVSDAKRVFDGLRGSKDLVTWNSMIAGFSKHEQKESAFELFIKMQRTWIETDVYTYTSILSACSGEEHEIFGKSLHGLVLKKGLEQITSVSNALISMYIQFPTGAIKDALSLFESLESKDLVSWNSILTGLSQKGPSEDAVKFFRCLRSSDIEVDDYAFSAVLRSCSDLATLQLGQQIHALATKSSFETNEFVTSSLILMYSKCGVIENARKCFEQISSKHSTVAWNTMILGYAQHGSGQVSLDLFSQMCSQNVKLDHVTFTAILTACSHTGLVQEGLDLLNSMEPVYKIRPRVEHYAAVVDLLGRAGLVNKAKELIESMPLGPDPMVLKTFLGACRACGEIEMATQVANYLLEIEPEDHFTYVLLSHMYSDLKKWEEKANVKKMMKERGVKKVPGWSWIEVGNEVYAFNAEDRSHTLCQEIYLMIEDLTQEMQWFDSDNEFDDQASLLGLNPY</sequence>
<feature type="repeat" description="PPR" evidence="3">
    <location>
        <begin position="474"/>
        <end position="508"/>
    </location>
</feature>
<dbReference type="InterPro" id="IPR002885">
    <property type="entry name" value="PPR_rpt"/>
</dbReference>
<dbReference type="Pfam" id="PF01535">
    <property type="entry name" value="PPR"/>
    <property type="match status" value="6"/>
</dbReference>
<dbReference type="FunFam" id="1.25.40.10:FF:000285">
    <property type="entry name" value="Pentatricopeptide repeat-containing protein, chloroplastic"/>
    <property type="match status" value="1"/>
</dbReference>
<dbReference type="Pfam" id="PF20431">
    <property type="entry name" value="E_motif"/>
    <property type="match status" value="1"/>
</dbReference>
<dbReference type="InterPro" id="IPR046848">
    <property type="entry name" value="E_motif"/>
</dbReference>
<dbReference type="PANTHER" id="PTHR24015">
    <property type="entry name" value="OS07G0578800 PROTEIN-RELATED"/>
    <property type="match status" value="1"/>
</dbReference>
<dbReference type="Gene3D" id="1.25.40.10">
    <property type="entry name" value="Tetratricopeptide repeat domain"/>
    <property type="match status" value="5"/>
</dbReference>
<dbReference type="OMA" id="AYSQCGS"/>
<evidence type="ECO:0008006" key="6">
    <source>
        <dbReference type="Google" id="ProtNLM"/>
    </source>
</evidence>
<dbReference type="InterPro" id="IPR046960">
    <property type="entry name" value="PPR_At4g14850-like_plant"/>
</dbReference>
<dbReference type="FunFam" id="1.25.40.10:FF:000475">
    <property type="entry name" value="Pentatricopeptide repeat-containing protein At5g40410, mitochondrial"/>
    <property type="match status" value="1"/>
</dbReference>
<dbReference type="SUPFAM" id="SSF48452">
    <property type="entry name" value="TPR-like"/>
    <property type="match status" value="1"/>
</dbReference>
<protein>
    <recommendedName>
        <fullName evidence="6">Pentatricopeptide repeat-containing protein</fullName>
    </recommendedName>
</protein>
<evidence type="ECO:0000256" key="2">
    <source>
        <dbReference type="ARBA" id="ARBA00061659"/>
    </source>
</evidence>
<dbReference type="EMBL" id="KI517748">
    <property type="protein sequence ID" value="ESQ32893.1"/>
    <property type="molecule type" value="Genomic_DNA"/>
</dbReference>
<dbReference type="GO" id="GO:0003723">
    <property type="term" value="F:RNA binding"/>
    <property type="evidence" value="ECO:0007669"/>
    <property type="project" value="InterPro"/>
</dbReference>
<proteinExistence type="inferred from homology"/>
<dbReference type="NCBIfam" id="TIGR00756">
    <property type="entry name" value="PPR"/>
    <property type="match status" value="3"/>
</dbReference>
<evidence type="ECO:0000313" key="4">
    <source>
        <dbReference type="EMBL" id="ESQ32893.1"/>
    </source>
</evidence>
<dbReference type="AlphaFoldDB" id="V4KZK0"/>
<feature type="repeat" description="PPR" evidence="3">
    <location>
        <begin position="166"/>
        <end position="200"/>
    </location>
</feature>
<keyword evidence="5" id="KW-1185">Reference proteome</keyword>
<feature type="repeat" description="PPR" evidence="3">
    <location>
        <begin position="65"/>
        <end position="99"/>
    </location>
</feature>
<dbReference type="InterPro" id="IPR011990">
    <property type="entry name" value="TPR-like_helical_dom_sf"/>
</dbReference>
<evidence type="ECO:0000256" key="3">
    <source>
        <dbReference type="PROSITE-ProRule" id="PRU00708"/>
    </source>
</evidence>
<reference evidence="4 5" key="1">
    <citation type="journal article" date="2013" name="Front. Plant Sci.">
        <title>The Reference Genome of the Halophytic Plant Eutrema salsugineum.</title>
        <authorList>
            <person name="Yang R."/>
            <person name="Jarvis D.E."/>
            <person name="Chen H."/>
            <person name="Beilstein M.A."/>
            <person name="Grimwood J."/>
            <person name="Jenkins J."/>
            <person name="Shu S."/>
            <person name="Prochnik S."/>
            <person name="Xin M."/>
            <person name="Ma C."/>
            <person name="Schmutz J."/>
            <person name="Wing R.A."/>
            <person name="Mitchell-Olds T."/>
            <person name="Schumaker K.S."/>
            <person name="Wang X."/>
        </authorList>
    </citation>
    <scope>NUCLEOTIDE SEQUENCE [LARGE SCALE GENOMIC DNA]</scope>
</reference>